<evidence type="ECO:0000313" key="3">
    <source>
        <dbReference type="Proteomes" id="UP000287166"/>
    </source>
</evidence>
<gene>
    <name evidence="2" type="ORF">SCP_0607310</name>
</gene>
<dbReference type="InParanoid" id="A0A401GR71"/>
<evidence type="ECO:0000256" key="1">
    <source>
        <dbReference type="SAM" id="MobiDB-lite"/>
    </source>
</evidence>
<comment type="caution">
    <text evidence="2">The sequence shown here is derived from an EMBL/GenBank/DDBJ whole genome shotgun (WGS) entry which is preliminary data.</text>
</comment>
<dbReference type="Proteomes" id="UP000287166">
    <property type="component" value="Unassembled WGS sequence"/>
</dbReference>
<proteinExistence type="predicted"/>
<accession>A0A401GR71</accession>
<feature type="region of interest" description="Disordered" evidence="1">
    <location>
        <begin position="43"/>
        <end position="63"/>
    </location>
</feature>
<dbReference type="EMBL" id="BFAD01000006">
    <property type="protein sequence ID" value="GBE84751.1"/>
    <property type="molecule type" value="Genomic_DNA"/>
</dbReference>
<reference evidence="2 3" key="1">
    <citation type="journal article" date="2018" name="Sci. Rep.">
        <title>Genome sequence of the cauliflower mushroom Sparassis crispa (Hanabiratake) and its association with beneficial usage.</title>
        <authorList>
            <person name="Kiyama R."/>
            <person name="Furutani Y."/>
            <person name="Kawaguchi K."/>
            <person name="Nakanishi T."/>
        </authorList>
    </citation>
    <scope>NUCLEOTIDE SEQUENCE [LARGE SCALE GENOMIC DNA]</scope>
</reference>
<name>A0A401GR71_9APHY</name>
<dbReference type="AlphaFoldDB" id="A0A401GR71"/>
<organism evidence="2 3">
    <name type="scientific">Sparassis crispa</name>
    <dbReference type="NCBI Taxonomy" id="139825"/>
    <lineage>
        <taxon>Eukaryota</taxon>
        <taxon>Fungi</taxon>
        <taxon>Dikarya</taxon>
        <taxon>Basidiomycota</taxon>
        <taxon>Agaricomycotina</taxon>
        <taxon>Agaricomycetes</taxon>
        <taxon>Polyporales</taxon>
        <taxon>Sparassidaceae</taxon>
        <taxon>Sparassis</taxon>
    </lineage>
</organism>
<evidence type="ECO:0000313" key="2">
    <source>
        <dbReference type="EMBL" id="GBE84751.1"/>
    </source>
</evidence>
<sequence>MGVKFAAQLIDDKSGPFVDVEQMVILTSQSMIQPAMTRHVFSDATRVSRRRNRGEETEEASAN</sequence>
<protein>
    <submittedName>
        <fullName evidence="2">Uncharacterized protein</fullName>
    </submittedName>
</protein>
<dbReference type="GeneID" id="38781668"/>
<dbReference type="RefSeq" id="XP_027615664.1">
    <property type="nucleotide sequence ID" value="XM_027759863.1"/>
</dbReference>
<keyword evidence="3" id="KW-1185">Reference proteome</keyword>